<name>A0A5N5H3J1_9ROSA</name>
<keyword evidence="2" id="KW-1185">Reference proteome</keyword>
<reference evidence="1 2" key="1">
    <citation type="submission" date="2019-09" db="EMBL/GenBank/DDBJ databases">
        <authorList>
            <person name="Ou C."/>
        </authorList>
    </citation>
    <scope>NUCLEOTIDE SEQUENCE [LARGE SCALE GENOMIC DNA]</scope>
    <source>
        <strain evidence="1">S2</strain>
        <tissue evidence="1">Leaf</tissue>
    </source>
</reference>
<protein>
    <submittedName>
        <fullName evidence="1">Uncharacterized protein</fullName>
    </submittedName>
</protein>
<comment type="caution">
    <text evidence="1">The sequence shown here is derived from an EMBL/GenBank/DDBJ whole genome shotgun (WGS) entry which is preliminary data.</text>
</comment>
<sequence>MAESATDAIENMGLENEDCDETFEMPPTLPTPSLFVDTSSVSQPIRKRKMNKNDADANIVAVIHEGWNKAITEMKNLGESFTFEEVKARLPSGLQVMGLPYDQVLKISMKLVKDTDLMRIWCNLDDSHKADFIKMFMDGL</sequence>
<gene>
    <name evidence="1" type="ORF">D8674_013543</name>
</gene>
<accession>A0A5N5H3J1</accession>
<organism evidence="1 2">
    <name type="scientific">Pyrus ussuriensis x Pyrus communis</name>
    <dbReference type="NCBI Taxonomy" id="2448454"/>
    <lineage>
        <taxon>Eukaryota</taxon>
        <taxon>Viridiplantae</taxon>
        <taxon>Streptophyta</taxon>
        <taxon>Embryophyta</taxon>
        <taxon>Tracheophyta</taxon>
        <taxon>Spermatophyta</taxon>
        <taxon>Magnoliopsida</taxon>
        <taxon>eudicotyledons</taxon>
        <taxon>Gunneridae</taxon>
        <taxon>Pentapetalae</taxon>
        <taxon>rosids</taxon>
        <taxon>fabids</taxon>
        <taxon>Rosales</taxon>
        <taxon>Rosaceae</taxon>
        <taxon>Amygdaloideae</taxon>
        <taxon>Maleae</taxon>
        <taxon>Pyrus</taxon>
    </lineage>
</organism>
<dbReference type="Proteomes" id="UP000327157">
    <property type="component" value="Chromosome 15"/>
</dbReference>
<dbReference type="EMBL" id="SMOL01000401">
    <property type="protein sequence ID" value="KAB2617674.1"/>
    <property type="molecule type" value="Genomic_DNA"/>
</dbReference>
<evidence type="ECO:0000313" key="2">
    <source>
        <dbReference type="Proteomes" id="UP000327157"/>
    </source>
</evidence>
<dbReference type="AlphaFoldDB" id="A0A5N5H3J1"/>
<evidence type="ECO:0000313" key="1">
    <source>
        <dbReference type="EMBL" id="KAB2617674.1"/>
    </source>
</evidence>
<proteinExistence type="predicted"/>
<reference evidence="2" key="2">
    <citation type="submission" date="2019-10" db="EMBL/GenBank/DDBJ databases">
        <title>A de novo genome assembly of a pear dwarfing rootstock.</title>
        <authorList>
            <person name="Wang F."/>
            <person name="Wang J."/>
            <person name="Li S."/>
            <person name="Zhang Y."/>
            <person name="Fang M."/>
            <person name="Ma L."/>
            <person name="Zhao Y."/>
            <person name="Jiang S."/>
        </authorList>
    </citation>
    <scope>NUCLEOTIDE SEQUENCE [LARGE SCALE GENOMIC DNA]</scope>
</reference>
<reference evidence="1 2" key="3">
    <citation type="submission" date="2019-11" db="EMBL/GenBank/DDBJ databases">
        <title>A de novo genome assembly of a pear dwarfing rootstock.</title>
        <authorList>
            <person name="Wang F."/>
            <person name="Wang J."/>
            <person name="Li S."/>
            <person name="Zhang Y."/>
            <person name="Fang M."/>
            <person name="Ma L."/>
            <person name="Zhao Y."/>
            <person name="Jiang S."/>
        </authorList>
    </citation>
    <scope>NUCLEOTIDE SEQUENCE [LARGE SCALE GENOMIC DNA]</scope>
    <source>
        <strain evidence="1">S2</strain>
        <tissue evidence="1">Leaf</tissue>
    </source>
</reference>